<dbReference type="Proteomes" id="UP001174136">
    <property type="component" value="Unassembled WGS sequence"/>
</dbReference>
<evidence type="ECO:0000313" key="15">
    <source>
        <dbReference type="Proteomes" id="UP001174136"/>
    </source>
</evidence>
<dbReference type="GO" id="GO:0005634">
    <property type="term" value="C:nucleus"/>
    <property type="evidence" value="ECO:0007669"/>
    <property type="project" value="TreeGrafter"/>
</dbReference>
<dbReference type="GO" id="GO:0004530">
    <property type="term" value="F:deoxyribonuclease I activity"/>
    <property type="evidence" value="ECO:0007669"/>
    <property type="project" value="TreeGrafter"/>
</dbReference>
<feature type="domain" description="Endonuclease/exonuclease/phosphatase" evidence="13">
    <location>
        <begin position="81"/>
        <end position="289"/>
    </location>
</feature>
<evidence type="ECO:0000256" key="2">
    <source>
        <dbReference type="ARBA" id="ARBA00007359"/>
    </source>
</evidence>
<evidence type="ECO:0000256" key="6">
    <source>
        <dbReference type="ARBA" id="ARBA00022801"/>
    </source>
</evidence>
<keyword evidence="8" id="KW-1015">Disulfide bond</keyword>
<keyword evidence="6" id="KW-0378">Hydrolase</keyword>
<dbReference type="Gene3D" id="3.60.10.10">
    <property type="entry name" value="Endonuclease/exonuclease/phosphatase"/>
    <property type="match status" value="1"/>
</dbReference>
<evidence type="ECO:0000256" key="4">
    <source>
        <dbReference type="ARBA" id="ARBA00022729"/>
    </source>
</evidence>
<comment type="subcellular location">
    <subcellularLocation>
        <location evidence="1">Endoplasmic reticulum</location>
    </subcellularLocation>
</comment>
<accession>A0AA47MUD4</accession>
<evidence type="ECO:0000256" key="5">
    <source>
        <dbReference type="ARBA" id="ARBA00022759"/>
    </source>
</evidence>
<dbReference type="AlphaFoldDB" id="A0AA47MUD4"/>
<protein>
    <recommendedName>
        <fullName evidence="10">Deoxyribonuclease-1-like 1</fullName>
    </recommendedName>
    <alternativeName>
        <fullName evidence="12">DNase X</fullName>
    </alternativeName>
    <alternativeName>
        <fullName evidence="11">Deoxyribonuclease I-like 1</fullName>
    </alternativeName>
</protein>
<dbReference type="PRINTS" id="PR00130">
    <property type="entry name" value="DNASEI"/>
</dbReference>
<gene>
    <name evidence="14" type="primary">DNASE1L1</name>
    <name evidence="14" type="ORF">N1851_014383</name>
</gene>
<dbReference type="InterPro" id="IPR016202">
    <property type="entry name" value="DNase_I"/>
</dbReference>
<evidence type="ECO:0000256" key="11">
    <source>
        <dbReference type="ARBA" id="ARBA00042003"/>
    </source>
</evidence>
<dbReference type="Pfam" id="PF03372">
    <property type="entry name" value="Exo_endo_phos"/>
    <property type="match status" value="1"/>
</dbReference>
<evidence type="ECO:0000256" key="10">
    <source>
        <dbReference type="ARBA" id="ARBA00041152"/>
    </source>
</evidence>
<dbReference type="PANTHER" id="PTHR11371:SF28">
    <property type="entry name" value="DEOXYRIBONUCLEASE-1-LIKE 1"/>
    <property type="match status" value="1"/>
</dbReference>
<keyword evidence="4" id="KW-0732">Signal</keyword>
<dbReference type="SMART" id="SM00476">
    <property type="entry name" value="DNaseIc"/>
    <property type="match status" value="1"/>
</dbReference>
<dbReference type="InterPro" id="IPR005135">
    <property type="entry name" value="Endo/exonuclease/phosphatase"/>
</dbReference>
<keyword evidence="15" id="KW-1185">Reference proteome</keyword>
<dbReference type="SUPFAM" id="SSF56219">
    <property type="entry name" value="DNase I-like"/>
    <property type="match status" value="1"/>
</dbReference>
<comment type="similarity">
    <text evidence="2">Belongs to the DNase I family.</text>
</comment>
<evidence type="ECO:0000256" key="8">
    <source>
        <dbReference type="ARBA" id="ARBA00023157"/>
    </source>
</evidence>
<dbReference type="PANTHER" id="PTHR11371">
    <property type="entry name" value="DEOXYRIBONUCLEASE"/>
    <property type="match status" value="1"/>
</dbReference>
<sequence length="359" mass="40739">MVQPAIKPKEEEQVLLHPEWAWPYLSHHVIVARGWGFARKSERGVISQNHLTMRCCSPPCVLVLFLLLGWWGQSSGFKICAFNLQSLTSTKAQNKRVMYTLKRVVSRCDICLLQGVKDPKGLIMKQMITNLNSYDNHKYQMRASEDLGSSANDKQQYVFIYRTGTVSIADYYQYRSKSFVRPPFAVQFKSNQTRLGKFVLVAVNTEPSRAVQEMDHLYDVFEDISRKWNTETVMFLGNFNAACGHMTRSKKKEIRLFTKLGFYWLLGDHVDTTTTDGTDCAYDRFVVHGKAFLKQIEPSSAQVFNFAKKYTIPLAEAAQVSGHLPIEVHLKSSAHLPQATPLLILLSLYAVASSCPPAL</sequence>
<dbReference type="GO" id="GO:0006308">
    <property type="term" value="P:DNA catabolic process"/>
    <property type="evidence" value="ECO:0007669"/>
    <property type="project" value="InterPro"/>
</dbReference>
<dbReference type="EMBL" id="JAOPHQ010002590">
    <property type="protein sequence ID" value="KAK0146321.1"/>
    <property type="molecule type" value="Genomic_DNA"/>
</dbReference>
<name>A0AA47MUD4_MERPO</name>
<reference evidence="14" key="1">
    <citation type="journal article" date="2023" name="Front. Mar. Sci.">
        <title>A new Merluccius polli reference genome to investigate the effects of global change in West African waters.</title>
        <authorList>
            <person name="Mateo J.L."/>
            <person name="Blanco-Fernandez C."/>
            <person name="Garcia-Vazquez E."/>
            <person name="Machado-Schiaffino G."/>
        </authorList>
    </citation>
    <scope>NUCLEOTIDE SEQUENCE</scope>
    <source>
        <strain evidence="14">C29</strain>
        <tissue evidence="14">Fin</tissue>
    </source>
</reference>
<evidence type="ECO:0000259" key="13">
    <source>
        <dbReference type="Pfam" id="PF03372"/>
    </source>
</evidence>
<keyword evidence="7" id="KW-0256">Endoplasmic reticulum</keyword>
<proteinExistence type="inferred from homology"/>
<evidence type="ECO:0000256" key="3">
    <source>
        <dbReference type="ARBA" id="ARBA00022722"/>
    </source>
</evidence>
<evidence type="ECO:0000256" key="7">
    <source>
        <dbReference type="ARBA" id="ARBA00022824"/>
    </source>
</evidence>
<dbReference type="GO" id="GO:0005783">
    <property type="term" value="C:endoplasmic reticulum"/>
    <property type="evidence" value="ECO:0007669"/>
    <property type="project" value="UniProtKB-SubCell"/>
</dbReference>
<dbReference type="GO" id="GO:0003677">
    <property type="term" value="F:DNA binding"/>
    <property type="evidence" value="ECO:0007669"/>
    <property type="project" value="TreeGrafter"/>
</dbReference>
<keyword evidence="9" id="KW-0325">Glycoprotein</keyword>
<evidence type="ECO:0000256" key="1">
    <source>
        <dbReference type="ARBA" id="ARBA00004240"/>
    </source>
</evidence>
<evidence type="ECO:0000256" key="12">
    <source>
        <dbReference type="ARBA" id="ARBA00043073"/>
    </source>
</evidence>
<dbReference type="InterPro" id="IPR036691">
    <property type="entry name" value="Endo/exonu/phosph_ase_sf"/>
</dbReference>
<keyword evidence="3" id="KW-0540">Nuclease</keyword>
<organism evidence="14 15">
    <name type="scientific">Merluccius polli</name>
    <name type="common">Benguela hake</name>
    <name type="synonym">Merluccius cadenati</name>
    <dbReference type="NCBI Taxonomy" id="89951"/>
    <lineage>
        <taxon>Eukaryota</taxon>
        <taxon>Metazoa</taxon>
        <taxon>Chordata</taxon>
        <taxon>Craniata</taxon>
        <taxon>Vertebrata</taxon>
        <taxon>Euteleostomi</taxon>
        <taxon>Actinopterygii</taxon>
        <taxon>Neopterygii</taxon>
        <taxon>Teleostei</taxon>
        <taxon>Neoteleostei</taxon>
        <taxon>Acanthomorphata</taxon>
        <taxon>Zeiogadaria</taxon>
        <taxon>Gadariae</taxon>
        <taxon>Gadiformes</taxon>
        <taxon>Gadoidei</taxon>
        <taxon>Merlucciidae</taxon>
        <taxon>Merluccius</taxon>
    </lineage>
</organism>
<evidence type="ECO:0000256" key="9">
    <source>
        <dbReference type="ARBA" id="ARBA00023180"/>
    </source>
</evidence>
<evidence type="ECO:0000313" key="14">
    <source>
        <dbReference type="EMBL" id="KAK0146321.1"/>
    </source>
</evidence>
<comment type="caution">
    <text evidence="14">The sequence shown here is derived from an EMBL/GenBank/DDBJ whole genome shotgun (WGS) entry which is preliminary data.</text>
</comment>
<keyword evidence="5" id="KW-0255">Endonuclease</keyword>